<keyword evidence="3" id="KW-0808">Transferase</keyword>
<evidence type="ECO:0000256" key="6">
    <source>
        <dbReference type="ARBA" id="ARBA00022989"/>
    </source>
</evidence>
<dbReference type="EMBL" id="PVLV01000682">
    <property type="protein sequence ID" value="PRH75770.1"/>
    <property type="molecule type" value="Genomic_DNA"/>
</dbReference>
<feature type="domain" description="Histidine kinase/HSP90-like ATPase" evidence="10">
    <location>
        <begin position="307"/>
        <end position="406"/>
    </location>
</feature>
<feature type="transmembrane region" description="Helical" evidence="9">
    <location>
        <begin position="149"/>
        <end position="169"/>
    </location>
</feature>
<protein>
    <submittedName>
        <fullName evidence="11">Two-component sensor histidine kinase</fullName>
    </submittedName>
</protein>
<dbReference type="SUPFAM" id="SSF55874">
    <property type="entry name" value="ATPase domain of HSP90 chaperone/DNA topoisomerase II/histidine kinase"/>
    <property type="match status" value="1"/>
</dbReference>
<comment type="caution">
    <text evidence="11">The sequence shown here is derived from an EMBL/GenBank/DDBJ whole genome shotgun (WGS) entry which is preliminary data.</text>
</comment>
<evidence type="ECO:0000313" key="11">
    <source>
        <dbReference type="EMBL" id="PRH75770.1"/>
    </source>
</evidence>
<dbReference type="SMART" id="SM00387">
    <property type="entry name" value="HATPase_c"/>
    <property type="match status" value="1"/>
</dbReference>
<dbReference type="PANTHER" id="PTHR24421:SF37">
    <property type="entry name" value="SENSOR HISTIDINE KINASE NARS"/>
    <property type="match status" value="1"/>
</dbReference>
<evidence type="ECO:0000256" key="3">
    <source>
        <dbReference type="ARBA" id="ARBA00022679"/>
    </source>
</evidence>
<evidence type="ECO:0000256" key="8">
    <source>
        <dbReference type="ARBA" id="ARBA00023136"/>
    </source>
</evidence>
<dbReference type="PANTHER" id="PTHR24421">
    <property type="entry name" value="NITRATE/NITRITE SENSOR PROTEIN NARX-RELATED"/>
    <property type="match status" value="1"/>
</dbReference>
<accession>A0A2S9PMZ3</accession>
<evidence type="ECO:0000256" key="9">
    <source>
        <dbReference type="SAM" id="Phobius"/>
    </source>
</evidence>
<evidence type="ECO:0000256" key="4">
    <source>
        <dbReference type="ARBA" id="ARBA00022692"/>
    </source>
</evidence>
<dbReference type="GO" id="GO:0046983">
    <property type="term" value="F:protein dimerization activity"/>
    <property type="evidence" value="ECO:0007669"/>
    <property type="project" value="InterPro"/>
</dbReference>
<keyword evidence="2" id="KW-1003">Cell membrane</keyword>
<dbReference type="AlphaFoldDB" id="A0A2S9PMZ3"/>
<dbReference type="OrthoDB" id="144293at2"/>
<dbReference type="InterPro" id="IPR050482">
    <property type="entry name" value="Sensor_HK_TwoCompSys"/>
</dbReference>
<keyword evidence="7" id="KW-0902">Two-component regulatory system</keyword>
<dbReference type="GO" id="GO:0005886">
    <property type="term" value="C:plasma membrane"/>
    <property type="evidence" value="ECO:0007669"/>
    <property type="project" value="UniProtKB-SubCell"/>
</dbReference>
<dbReference type="Pfam" id="PF07730">
    <property type="entry name" value="HisKA_3"/>
    <property type="match status" value="1"/>
</dbReference>
<evidence type="ECO:0000256" key="7">
    <source>
        <dbReference type="ARBA" id="ARBA00023012"/>
    </source>
</evidence>
<dbReference type="Gene3D" id="1.20.5.1930">
    <property type="match status" value="1"/>
</dbReference>
<organism evidence="11 12">
    <name type="scientific">Streptomyces solincola</name>
    <dbReference type="NCBI Taxonomy" id="2100817"/>
    <lineage>
        <taxon>Bacteria</taxon>
        <taxon>Bacillati</taxon>
        <taxon>Actinomycetota</taxon>
        <taxon>Actinomycetes</taxon>
        <taxon>Kitasatosporales</taxon>
        <taxon>Streptomycetaceae</taxon>
        <taxon>Streptomyces</taxon>
    </lineage>
</organism>
<evidence type="ECO:0000313" key="12">
    <source>
        <dbReference type="Proteomes" id="UP000239322"/>
    </source>
</evidence>
<dbReference type="RefSeq" id="WP_105871853.1">
    <property type="nucleotide sequence ID" value="NZ_PVLV01000682.1"/>
</dbReference>
<dbReference type="Gene3D" id="3.30.565.10">
    <property type="entry name" value="Histidine kinase-like ATPase, C-terminal domain"/>
    <property type="match status" value="1"/>
</dbReference>
<feature type="transmembrane region" description="Helical" evidence="9">
    <location>
        <begin position="116"/>
        <end position="137"/>
    </location>
</feature>
<name>A0A2S9PMZ3_9ACTN</name>
<feature type="transmembrane region" description="Helical" evidence="9">
    <location>
        <begin position="39"/>
        <end position="63"/>
    </location>
</feature>
<reference evidence="11 12" key="1">
    <citation type="submission" date="2018-03" db="EMBL/GenBank/DDBJ databases">
        <title>Novel Streptomyces sp. from soil.</title>
        <authorList>
            <person name="Tan G.Y.A."/>
            <person name="Lee Z.Y."/>
        </authorList>
    </citation>
    <scope>NUCLEOTIDE SEQUENCE [LARGE SCALE GENOMIC DNA]</scope>
    <source>
        <strain evidence="11 12">ST5x</strain>
    </source>
</reference>
<keyword evidence="8 9" id="KW-0472">Membrane</keyword>
<evidence type="ECO:0000256" key="2">
    <source>
        <dbReference type="ARBA" id="ARBA00022475"/>
    </source>
</evidence>
<dbReference type="CDD" id="cd16917">
    <property type="entry name" value="HATPase_UhpB-NarQ-NarX-like"/>
    <property type="match status" value="1"/>
</dbReference>
<dbReference type="Proteomes" id="UP000239322">
    <property type="component" value="Unassembled WGS sequence"/>
</dbReference>
<proteinExistence type="predicted"/>
<dbReference type="Pfam" id="PF02518">
    <property type="entry name" value="HATPase_c"/>
    <property type="match status" value="1"/>
</dbReference>
<gene>
    <name evidence="11" type="ORF">C6N75_29200</name>
</gene>
<dbReference type="InterPro" id="IPR003594">
    <property type="entry name" value="HATPase_dom"/>
</dbReference>
<evidence type="ECO:0000259" key="10">
    <source>
        <dbReference type="SMART" id="SM00387"/>
    </source>
</evidence>
<keyword evidence="4 9" id="KW-0812">Transmembrane</keyword>
<feature type="transmembrane region" description="Helical" evidence="9">
    <location>
        <begin position="75"/>
        <end position="96"/>
    </location>
</feature>
<evidence type="ECO:0000256" key="1">
    <source>
        <dbReference type="ARBA" id="ARBA00004651"/>
    </source>
</evidence>
<keyword evidence="6 9" id="KW-1133">Transmembrane helix</keyword>
<sequence>MTGIPSLPLQLNALQALCRQVFGFRLAMTVLATPFALEGAAAGLGTWLVGAAVLVTFMVSYVVLRDWERFGPVLLRHPAVLAVDALCGALLLATASPESVLAYVTLCTPLLAGLLYGWRGAAFFAILQSLLLLLAYGVNRSVAVDPSSLLFPGLCVIAGAVGSTLRGLILDVGAASQALTEARARLSAHQAVESERARLAREMHDSAAKTLYGLALAADSLAATADRDDPDTLRRQAELVARSARRAAAESRELLDDLRRETGLDGQVDLAAELSARAADFGTRHAVIAAYRPPAPPLTVPPRVPPAVARHLVAVAAEAMDNAHRHARPSHITVTAGVDTDILRMSVYDDGAGLPPGTTLNTLRNSGHFGVVGMVERAAAIGARIRIGRGQASRGTEVRVELPVHSLTERTPHHA</sequence>
<keyword evidence="12" id="KW-1185">Reference proteome</keyword>
<dbReference type="GO" id="GO:0000155">
    <property type="term" value="F:phosphorelay sensor kinase activity"/>
    <property type="evidence" value="ECO:0007669"/>
    <property type="project" value="InterPro"/>
</dbReference>
<evidence type="ECO:0000256" key="5">
    <source>
        <dbReference type="ARBA" id="ARBA00022777"/>
    </source>
</evidence>
<dbReference type="InterPro" id="IPR036890">
    <property type="entry name" value="HATPase_C_sf"/>
</dbReference>
<dbReference type="InterPro" id="IPR011712">
    <property type="entry name" value="Sig_transdc_His_kin_sub3_dim/P"/>
</dbReference>
<keyword evidence="5 11" id="KW-0418">Kinase</keyword>
<comment type="subcellular location">
    <subcellularLocation>
        <location evidence="1">Cell membrane</location>
        <topology evidence="1">Multi-pass membrane protein</topology>
    </subcellularLocation>
</comment>